<feature type="compositionally biased region" description="Basic and acidic residues" evidence="5">
    <location>
        <begin position="146"/>
        <end position="185"/>
    </location>
</feature>
<feature type="region of interest" description="Disordered" evidence="5">
    <location>
        <begin position="1"/>
        <end position="31"/>
    </location>
</feature>
<gene>
    <name evidence="7" type="ORF">TorRG33x02_093240</name>
</gene>
<dbReference type="SMART" id="SM00360">
    <property type="entry name" value="RRM"/>
    <property type="match status" value="3"/>
</dbReference>
<dbReference type="InParanoid" id="A0A2P5FAK2"/>
<dbReference type="FunCoup" id="A0A2P5FAK2">
    <property type="interactions" value="905"/>
</dbReference>
<proteinExistence type="predicted"/>
<evidence type="ECO:0000256" key="3">
    <source>
        <dbReference type="ARBA" id="ARBA00023187"/>
    </source>
</evidence>
<feature type="compositionally biased region" description="Basic and acidic residues" evidence="5">
    <location>
        <begin position="192"/>
        <end position="220"/>
    </location>
</feature>
<comment type="caution">
    <text evidence="7">The sequence shown here is derived from an EMBL/GenBank/DDBJ whole genome shotgun (WGS) entry which is preliminary data.</text>
</comment>
<keyword evidence="2 4" id="KW-0694">RNA-binding</keyword>
<feature type="region of interest" description="Disordered" evidence="5">
    <location>
        <begin position="720"/>
        <end position="745"/>
    </location>
</feature>
<dbReference type="GO" id="GO:0008380">
    <property type="term" value="P:RNA splicing"/>
    <property type="evidence" value="ECO:0007669"/>
    <property type="project" value="UniProtKB-KW"/>
</dbReference>
<dbReference type="InterPro" id="IPR000504">
    <property type="entry name" value="RRM_dom"/>
</dbReference>
<feature type="region of interest" description="Disordered" evidence="5">
    <location>
        <begin position="850"/>
        <end position="901"/>
    </location>
</feature>
<feature type="region of interest" description="Disordered" evidence="5">
    <location>
        <begin position="67"/>
        <end position="379"/>
    </location>
</feature>
<evidence type="ECO:0000256" key="1">
    <source>
        <dbReference type="ARBA" id="ARBA00022664"/>
    </source>
</evidence>
<evidence type="ECO:0000256" key="4">
    <source>
        <dbReference type="PROSITE-ProRule" id="PRU00176"/>
    </source>
</evidence>
<dbReference type="Gene3D" id="3.30.70.330">
    <property type="match status" value="4"/>
</dbReference>
<reference evidence="8" key="1">
    <citation type="submission" date="2016-06" db="EMBL/GenBank/DDBJ databases">
        <title>Parallel loss of symbiosis genes in relatives of nitrogen-fixing non-legume Parasponia.</title>
        <authorList>
            <person name="Van Velzen R."/>
            <person name="Holmer R."/>
            <person name="Bu F."/>
            <person name="Rutten L."/>
            <person name="Van Zeijl A."/>
            <person name="Liu W."/>
            <person name="Santuari L."/>
            <person name="Cao Q."/>
            <person name="Sharma T."/>
            <person name="Shen D."/>
            <person name="Roswanjaya Y."/>
            <person name="Wardhani T."/>
            <person name="Kalhor M.S."/>
            <person name="Jansen J."/>
            <person name="Van den Hoogen J."/>
            <person name="Gungor B."/>
            <person name="Hartog M."/>
            <person name="Hontelez J."/>
            <person name="Verver J."/>
            <person name="Yang W.-C."/>
            <person name="Schijlen E."/>
            <person name="Repin R."/>
            <person name="Schilthuizen M."/>
            <person name="Schranz E."/>
            <person name="Heidstra R."/>
            <person name="Miyata K."/>
            <person name="Fedorova E."/>
            <person name="Kohlen W."/>
            <person name="Bisseling T."/>
            <person name="Smit S."/>
            <person name="Geurts R."/>
        </authorList>
    </citation>
    <scope>NUCLEOTIDE SEQUENCE [LARGE SCALE GENOMIC DNA]</scope>
    <source>
        <strain evidence="8">cv. RG33-2</strain>
    </source>
</reference>
<sequence length="957" mass="106561">MSLSHRLKEKYDKSNRLSLHNGDEGSAARTRPFSFEEIMLRRKKKSLSEDVKKGVADEAKIVSKEASVKDLSHSNESEGAYRFHKSSSPIAERHVAEEMTKISSRKKERITSMNTKSEEHYLKGKDTGNRELNSKLKARPNSYTSKETEGSRNDKQVHDRREHDKQGSRNDKQIHGRRERDKRLTENTQNEAGKKHSRDSTRKESHADQNRGKSERESKRKYQNGDNEKVKDRNATKKLDTGWHHDTDISGRNKRKELSKSRFEDPKQRRGRSKSRDREDRNKRSRSPSLGTRKRASYNSMAHREAASHHPKDRSEKQHYVDRNKLSSNGSSSHHRRNDGPTSGLGGYSPRKRISEAATKTPSPPNHSSEKKSAKWDLPPAGTDNILSGLVPLNFQSLNSTVSTTVLELVRAAPVASVSREFPSGVFATSLSTKRFASIDSIQLTQSTRPMRRLYVENIPSSTSEKGLVDWLNDLLLSSGVNHIQGTQPCISCIINQDKGQALVEFLTPEDASAALSFDGRSISGSILKIRRPKDFVEVTTGNQEKSVAAVDTITDVVKDSPNKLFIGGISKALSSKMLMEIVSAFGHLKAFHFEVNDNLDEQCAFLEYVDQSVTPKACAGLNGMKLGGKILTVVQAIHSASSLENTGSSSLYEIPELAKPLLKQPTQVLKLKNLFNIEDFSSLSEPQVEEVLEDVRLECARFGNVKSVNVVRQGQCTSQTTGTKTSELNNNAQITGPEQNSRCEDKNTEAENLIEHMDDEFSGVDAIEFASDVKELDEDKVAEDNCTDDNKPYNISDDNSPQTGQLQSETSIQVLGCENVTSIIPELPNSQNGPKELSEHDDDKVCSTVSVDADDSENKLKSEDNLNEGDADSRELGNSAELDGSIETESDPVEKDGVKEEDFDGSIFEVGFVFVEFGRTEAACIAAHCLNGRVFDDRIVTVEYIALEHYNARFPK</sequence>
<dbReference type="GO" id="GO:0003723">
    <property type="term" value="F:RNA binding"/>
    <property type="evidence" value="ECO:0007669"/>
    <property type="project" value="UniProtKB-UniRule"/>
</dbReference>
<feature type="region of interest" description="Disordered" evidence="5">
    <location>
        <begin position="825"/>
        <end position="844"/>
    </location>
</feature>
<dbReference type="Pfam" id="PF00076">
    <property type="entry name" value="RRM_1"/>
    <property type="match status" value="1"/>
</dbReference>
<dbReference type="PANTHER" id="PTHR23139">
    <property type="entry name" value="RNA-BINDING PROTEIN"/>
    <property type="match status" value="1"/>
</dbReference>
<keyword evidence="1" id="KW-0507">mRNA processing</keyword>
<protein>
    <submittedName>
        <fullName evidence="7">Splicing factor-like protein</fullName>
    </submittedName>
</protein>
<feature type="compositionally biased region" description="Basic and acidic residues" evidence="5">
    <location>
        <begin position="226"/>
        <end position="282"/>
    </location>
</feature>
<feature type="compositionally biased region" description="Basic and acidic residues" evidence="5">
    <location>
        <begin position="91"/>
        <end position="100"/>
    </location>
</feature>
<dbReference type="SUPFAM" id="SSF54928">
    <property type="entry name" value="RNA-binding domain, RBD"/>
    <property type="match status" value="2"/>
</dbReference>
<feature type="compositionally biased region" description="Polar residues" evidence="5">
    <location>
        <begin position="720"/>
        <end position="741"/>
    </location>
</feature>
<evidence type="ECO:0000259" key="6">
    <source>
        <dbReference type="PROSITE" id="PS50102"/>
    </source>
</evidence>
<dbReference type="Proteomes" id="UP000237000">
    <property type="component" value="Unassembled WGS sequence"/>
</dbReference>
<feature type="compositionally biased region" description="Polar residues" evidence="5">
    <location>
        <begin position="797"/>
        <end position="809"/>
    </location>
</feature>
<evidence type="ECO:0000313" key="8">
    <source>
        <dbReference type="Proteomes" id="UP000237000"/>
    </source>
</evidence>
<name>A0A2P5FAK2_TREOI</name>
<evidence type="ECO:0000256" key="2">
    <source>
        <dbReference type="ARBA" id="ARBA00022884"/>
    </source>
</evidence>
<dbReference type="PROSITE" id="PS50102">
    <property type="entry name" value="RRM"/>
    <property type="match status" value="2"/>
</dbReference>
<keyword evidence="8" id="KW-1185">Reference proteome</keyword>
<evidence type="ECO:0000256" key="5">
    <source>
        <dbReference type="SAM" id="MobiDB-lite"/>
    </source>
</evidence>
<feature type="compositionally biased region" description="Basic and acidic residues" evidence="5">
    <location>
        <begin position="302"/>
        <end position="325"/>
    </location>
</feature>
<feature type="compositionally biased region" description="Basic and acidic residues" evidence="5">
    <location>
        <begin position="67"/>
        <end position="81"/>
    </location>
</feature>
<dbReference type="EMBL" id="JXTC01000048">
    <property type="protein sequence ID" value="PON94811.1"/>
    <property type="molecule type" value="Genomic_DNA"/>
</dbReference>
<feature type="compositionally biased region" description="Basic and acidic residues" evidence="5">
    <location>
        <begin position="776"/>
        <end position="792"/>
    </location>
</feature>
<evidence type="ECO:0000313" key="7">
    <source>
        <dbReference type="EMBL" id="PON94811.1"/>
    </source>
</evidence>
<feature type="domain" description="RRM" evidence="6">
    <location>
        <begin position="452"/>
        <end position="535"/>
    </location>
</feature>
<dbReference type="STRING" id="63057.A0A2P5FAK2"/>
<dbReference type="AlphaFoldDB" id="A0A2P5FAK2"/>
<dbReference type="InterPro" id="IPR035979">
    <property type="entry name" value="RBD_domain_sf"/>
</dbReference>
<feature type="region of interest" description="Disordered" evidence="5">
    <location>
        <begin position="776"/>
        <end position="809"/>
    </location>
</feature>
<dbReference type="OrthoDB" id="10266058at2759"/>
<dbReference type="FunFam" id="3.30.70.330:FF:000879">
    <property type="entry name" value="Splicing factor U2af large subunit A"/>
    <property type="match status" value="1"/>
</dbReference>
<accession>A0A2P5FAK2</accession>
<feature type="domain" description="RRM" evidence="6">
    <location>
        <begin position="563"/>
        <end position="639"/>
    </location>
</feature>
<organism evidence="7 8">
    <name type="scientific">Trema orientale</name>
    <name type="common">Charcoal tree</name>
    <name type="synonym">Celtis orientalis</name>
    <dbReference type="NCBI Taxonomy" id="63057"/>
    <lineage>
        <taxon>Eukaryota</taxon>
        <taxon>Viridiplantae</taxon>
        <taxon>Streptophyta</taxon>
        <taxon>Embryophyta</taxon>
        <taxon>Tracheophyta</taxon>
        <taxon>Spermatophyta</taxon>
        <taxon>Magnoliopsida</taxon>
        <taxon>eudicotyledons</taxon>
        <taxon>Gunneridae</taxon>
        <taxon>Pentapetalae</taxon>
        <taxon>rosids</taxon>
        <taxon>fabids</taxon>
        <taxon>Rosales</taxon>
        <taxon>Cannabaceae</taxon>
        <taxon>Trema</taxon>
    </lineage>
</organism>
<feature type="compositionally biased region" description="Basic and acidic residues" evidence="5">
    <location>
        <begin position="116"/>
        <end position="134"/>
    </location>
</feature>
<dbReference type="InterPro" id="IPR012677">
    <property type="entry name" value="Nucleotide-bd_a/b_plait_sf"/>
</dbReference>
<keyword evidence="3" id="KW-0508">mRNA splicing</keyword>
<dbReference type="GO" id="GO:0006397">
    <property type="term" value="P:mRNA processing"/>
    <property type="evidence" value="ECO:0007669"/>
    <property type="project" value="UniProtKB-KW"/>
</dbReference>